<proteinExistence type="predicted"/>
<sequence>MNEFQPDWNFHKENEIESNLPPQKLPGAYSEDFEESFKEIQLYNHDISFEENFQQDNTPKYILIEINSIGEMQVNNVLSPNDKIVVNMKDFEQFNFERYFVDYDTIFGTRLLNFMQYDSSFFVCDERVFFEALLIKYKKSNFTSFYWSKEKIFKELGIKKDRAEKIISRFKELGIISVENKRSISSEGRPQQVNYFFLHPEKVIEILPKVFGDEEEERIFQGHRDIQKYLKPGLRKKKGK</sequence>
<dbReference type="RefSeq" id="WP_065396335.1">
    <property type="nucleotide sequence ID" value="NZ_MAYH01000049.1"/>
</dbReference>
<comment type="caution">
    <text evidence="1">The sequence shown here is derived from an EMBL/GenBank/DDBJ whole genome shotgun (WGS) entry which is preliminary data.</text>
</comment>
<evidence type="ECO:0000313" key="1">
    <source>
        <dbReference type="EMBL" id="OCA68464.1"/>
    </source>
</evidence>
<dbReference type="AlphaFoldDB" id="A0A1B8ZA69"/>
<organism evidence="1 2">
    <name type="scientific">Chryseobacterium artocarpi</name>
    <dbReference type="NCBI Taxonomy" id="1414727"/>
    <lineage>
        <taxon>Bacteria</taxon>
        <taxon>Pseudomonadati</taxon>
        <taxon>Bacteroidota</taxon>
        <taxon>Flavobacteriia</taxon>
        <taxon>Flavobacteriales</taxon>
        <taxon>Weeksellaceae</taxon>
        <taxon>Chryseobacterium group</taxon>
        <taxon>Chryseobacterium</taxon>
    </lineage>
</organism>
<protein>
    <submittedName>
        <fullName evidence="1">Uncharacterized protein</fullName>
    </submittedName>
</protein>
<dbReference type="OrthoDB" id="1425068at2"/>
<evidence type="ECO:0000313" key="2">
    <source>
        <dbReference type="Proteomes" id="UP000092651"/>
    </source>
</evidence>
<gene>
    <name evidence="1" type="ORF">BBI01_18645</name>
</gene>
<dbReference type="Proteomes" id="UP000092651">
    <property type="component" value="Unassembled WGS sequence"/>
</dbReference>
<accession>A0A1B8ZA69</accession>
<name>A0A1B8ZA69_9FLAO</name>
<reference evidence="1 2" key="1">
    <citation type="submission" date="2016-07" db="EMBL/GenBank/DDBJ databases">
        <authorList>
            <person name="Jeong J.-J."/>
            <person name="Kim D.W."/>
            <person name="Sang M.K."/>
            <person name="Choi I.-G."/>
            <person name="Kim K.D."/>
        </authorList>
    </citation>
    <scope>NUCLEOTIDE SEQUENCE [LARGE SCALE GENOMIC DNA]</scope>
    <source>
        <strain evidence="1 2">UTM-3</strain>
    </source>
</reference>
<keyword evidence="2" id="KW-1185">Reference proteome</keyword>
<dbReference type="EMBL" id="MAYH01000049">
    <property type="protein sequence ID" value="OCA68464.1"/>
    <property type="molecule type" value="Genomic_DNA"/>
</dbReference>